<dbReference type="Pfam" id="PF01582">
    <property type="entry name" value="TIR"/>
    <property type="match status" value="1"/>
</dbReference>
<dbReference type="PANTHER" id="PTHR24365">
    <property type="entry name" value="TOLL-LIKE RECEPTOR"/>
    <property type="match status" value="1"/>
</dbReference>
<dbReference type="AlphaFoldDB" id="A0A0E9X156"/>
<evidence type="ECO:0000256" key="2">
    <source>
        <dbReference type="ARBA" id="ARBA00022692"/>
    </source>
</evidence>
<comment type="subcellular location">
    <subcellularLocation>
        <location evidence="1">Membrane</location>
    </subcellularLocation>
</comment>
<keyword evidence="2" id="KW-0812">Transmembrane</keyword>
<dbReference type="InterPro" id="IPR000157">
    <property type="entry name" value="TIR_dom"/>
</dbReference>
<dbReference type="SUPFAM" id="SSF52200">
    <property type="entry name" value="Toll/Interleukin receptor TIR domain"/>
    <property type="match status" value="1"/>
</dbReference>
<dbReference type="PROSITE" id="PS50104">
    <property type="entry name" value="TIR"/>
    <property type="match status" value="1"/>
</dbReference>
<name>A0A0E9X156_ANGAN</name>
<dbReference type="GO" id="GO:0038023">
    <property type="term" value="F:signaling receptor activity"/>
    <property type="evidence" value="ECO:0007669"/>
    <property type="project" value="TreeGrafter"/>
</dbReference>
<protein>
    <recommendedName>
        <fullName evidence="6">TIR domain-containing protein</fullName>
    </recommendedName>
</protein>
<evidence type="ECO:0000313" key="7">
    <source>
        <dbReference type="EMBL" id="JAH95418.1"/>
    </source>
</evidence>
<reference evidence="7" key="1">
    <citation type="submission" date="2014-11" db="EMBL/GenBank/DDBJ databases">
        <authorList>
            <person name="Amaro Gonzalez C."/>
        </authorList>
    </citation>
    <scope>NUCLEOTIDE SEQUENCE</scope>
</reference>
<dbReference type="PANTHER" id="PTHR24365:SF522">
    <property type="entry name" value="LOW QUALITY PROTEIN: TOLL-LIKE RECEPTOR 13-RELATED"/>
    <property type="match status" value="1"/>
</dbReference>
<dbReference type="GO" id="GO:0006954">
    <property type="term" value="P:inflammatory response"/>
    <property type="evidence" value="ECO:0007669"/>
    <property type="project" value="TreeGrafter"/>
</dbReference>
<evidence type="ECO:0000259" key="6">
    <source>
        <dbReference type="PROSITE" id="PS50104"/>
    </source>
</evidence>
<reference evidence="7" key="2">
    <citation type="journal article" date="2015" name="Fish Shellfish Immunol.">
        <title>Early steps in the European eel (Anguilla anguilla)-Vibrio vulnificus interaction in the gills: Role of the RtxA13 toxin.</title>
        <authorList>
            <person name="Callol A."/>
            <person name="Pajuelo D."/>
            <person name="Ebbesson L."/>
            <person name="Teles M."/>
            <person name="MacKenzie S."/>
            <person name="Amaro C."/>
        </authorList>
    </citation>
    <scope>NUCLEOTIDE SEQUENCE</scope>
</reference>
<dbReference type="GO" id="GO:0002224">
    <property type="term" value="P:toll-like receptor signaling pathway"/>
    <property type="evidence" value="ECO:0007669"/>
    <property type="project" value="TreeGrafter"/>
</dbReference>
<dbReference type="EMBL" id="GBXM01013159">
    <property type="protein sequence ID" value="JAH95418.1"/>
    <property type="molecule type" value="Transcribed_RNA"/>
</dbReference>
<feature type="domain" description="TIR" evidence="6">
    <location>
        <begin position="1"/>
        <end position="99"/>
    </location>
</feature>
<accession>A0A0E9X156</accession>
<dbReference type="GO" id="GO:0005886">
    <property type="term" value="C:plasma membrane"/>
    <property type="evidence" value="ECO:0007669"/>
    <property type="project" value="TreeGrafter"/>
</dbReference>
<evidence type="ECO:0000256" key="1">
    <source>
        <dbReference type="ARBA" id="ARBA00004370"/>
    </source>
</evidence>
<dbReference type="Gene3D" id="3.40.50.10140">
    <property type="entry name" value="Toll/interleukin-1 receptor homology (TIR) domain"/>
    <property type="match status" value="1"/>
</dbReference>
<proteinExistence type="predicted"/>
<organism evidence="7">
    <name type="scientific">Anguilla anguilla</name>
    <name type="common">European freshwater eel</name>
    <name type="synonym">Muraena anguilla</name>
    <dbReference type="NCBI Taxonomy" id="7936"/>
    <lineage>
        <taxon>Eukaryota</taxon>
        <taxon>Metazoa</taxon>
        <taxon>Chordata</taxon>
        <taxon>Craniata</taxon>
        <taxon>Vertebrata</taxon>
        <taxon>Euteleostomi</taxon>
        <taxon>Actinopterygii</taxon>
        <taxon>Neopterygii</taxon>
        <taxon>Teleostei</taxon>
        <taxon>Anguilliformes</taxon>
        <taxon>Anguillidae</taxon>
        <taxon>Anguilla</taxon>
    </lineage>
</organism>
<sequence length="99" mass="11388">MSHGFSRNFCPSWRTNRVGNSAYTIGTLSQVKPILDNLVDSIYSSRKTICLISRHYLESEWCSREIQVASFRLFDEKKDVLVLVFLEKIPHNQLPPTTG</sequence>
<evidence type="ECO:0000256" key="5">
    <source>
        <dbReference type="ARBA" id="ARBA00023136"/>
    </source>
</evidence>
<dbReference type="InterPro" id="IPR035897">
    <property type="entry name" value="Toll_tir_struct_dom_sf"/>
</dbReference>
<evidence type="ECO:0000256" key="3">
    <source>
        <dbReference type="ARBA" id="ARBA00022729"/>
    </source>
</evidence>
<evidence type="ECO:0000256" key="4">
    <source>
        <dbReference type="ARBA" id="ARBA00022989"/>
    </source>
</evidence>
<keyword evidence="5" id="KW-0472">Membrane</keyword>
<keyword evidence="4" id="KW-1133">Transmembrane helix</keyword>
<keyword evidence="3" id="KW-0732">Signal</keyword>